<dbReference type="AlphaFoldDB" id="A0A3R8R617"/>
<dbReference type="OrthoDB" id="8418771at2"/>
<organism evidence="1 2">
    <name type="scientific">Maribacter algicola</name>
    <dbReference type="NCBI Taxonomy" id="2498892"/>
    <lineage>
        <taxon>Bacteria</taxon>
        <taxon>Pseudomonadati</taxon>
        <taxon>Bacteroidota</taxon>
        <taxon>Flavobacteriia</taxon>
        <taxon>Flavobacteriales</taxon>
        <taxon>Flavobacteriaceae</taxon>
        <taxon>Maribacter</taxon>
    </lineage>
</organism>
<proteinExistence type="predicted"/>
<gene>
    <name evidence="1" type="ORF">DZC72_00270</name>
</gene>
<protein>
    <submittedName>
        <fullName evidence="1">Phosphoribosylpyrophosphate synthetase</fullName>
    </submittedName>
</protein>
<accession>A0A3R8R617</accession>
<reference evidence="2" key="2">
    <citation type="submission" date="2018-12" db="EMBL/GenBank/DDBJ databases">
        <title>Maribacter lutimaris sp. nov., isolated from marine sediment.</title>
        <authorList>
            <person name="Kim K.K."/>
        </authorList>
    </citation>
    <scope>NUCLEOTIDE SEQUENCE [LARGE SCALE GENOMIC DNA]</scope>
    <source>
        <strain evidence="2">PoM-212</strain>
    </source>
</reference>
<comment type="caution">
    <text evidence="1">The sequence shown here is derived from an EMBL/GenBank/DDBJ whole genome shotgun (WGS) entry which is preliminary data.</text>
</comment>
<evidence type="ECO:0000313" key="1">
    <source>
        <dbReference type="EMBL" id="RRQ50731.1"/>
    </source>
</evidence>
<keyword evidence="2" id="KW-1185">Reference proteome</keyword>
<dbReference type="EMBL" id="QUSX01000001">
    <property type="protein sequence ID" value="RRQ50731.1"/>
    <property type="molecule type" value="Genomic_DNA"/>
</dbReference>
<name>A0A3R8R617_9FLAO</name>
<sequence length="100" mass="11380">MEKSYKSLSEAINELKKEGFSEDFNLCDVGIENKAKRNIHKTVDLNVLKYYRFEGQTNPDDSTILYVIETSTGERGLLVDAYGVYAGNVSLEMIEKLKIH</sequence>
<reference evidence="2" key="1">
    <citation type="submission" date="2018-08" db="EMBL/GenBank/DDBJ databases">
        <authorList>
            <person name="Khan S.A."/>
            <person name="J S.E."/>
        </authorList>
    </citation>
    <scope>NUCLEOTIDE SEQUENCE [LARGE SCALE GENOMIC DNA]</scope>
    <source>
        <strain evidence="2">PoM-212</strain>
    </source>
</reference>
<dbReference type="RefSeq" id="WP_125220946.1">
    <property type="nucleotide sequence ID" value="NZ_QUSX01000001.1"/>
</dbReference>
<dbReference type="Proteomes" id="UP000286990">
    <property type="component" value="Unassembled WGS sequence"/>
</dbReference>
<evidence type="ECO:0000313" key="2">
    <source>
        <dbReference type="Proteomes" id="UP000286990"/>
    </source>
</evidence>